<reference evidence="2 3" key="1">
    <citation type="submission" date="2016-10" db="EMBL/GenBank/DDBJ databases">
        <authorList>
            <person name="de Groot N.N."/>
        </authorList>
    </citation>
    <scope>NUCLEOTIDE SEQUENCE [LARGE SCALE GENOMIC DNA]</scope>
    <source>
        <strain evidence="2 3">DSM 44945</strain>
    </source>
</reference>
<keyword evidence="1" id="KW-0812">Transmembrane</keyword>
<evidence type="ECO:0000256" key="1">
    <source>
        <dbReference type="SAM" id="Phobius"/>
    </source>
</evidence>
<protein>
    <submittedName>
        <fullName evidence="2">Uncharacterized protein</fullName>
    </submittedName>
</protein>
<dbReference type="RefSeq" id="WP_177199242.1">
    <property type="nucleotide sequence ID" value="NZ_FOOK01000046.1"/>
</dbReference>
<dbReference type="AlphaFoldDB" id="A0A1I2SW78"/>
<keyword evidence="1" id="KW-0472">Membrane</keyword>
<evidence type="ECO:0000313" key="2">
    <source>
        <dbReference type="EMBL" id="SFG55177.1"/>
    </source>
</evidence>
<evidence type="ECO:0000313" key="3">
    <source>
        <dbReference type="Proteomes" id="UP000198661"/>
    </source>
</evidence>
<proteinExistence type="predicted"/>
<keyword evidence="1" id="KW-1133">Transmembrane helix</keyword>
<keyword evidence="3" id="KW-1185">Reference proteome</keyword>
<accession>A0A1I2SW78</accession>
<dbReference type="Proteomes" id="UP000198661">
    <property type="component" value="Unassembled WGS sequence"/>
</dbReference>
<name>A0A1I2SW78_9BACL</name>
<organism evidence="2 3">
    <name type="scientific">Planifilum fulgidum</name>
    <dbReference type="NCBI Taxonomy" id="201973"/>
    <lineage>
        <taxon>Bacteria</taxon>
        <taxon>Bacillati</taxon>
        <taxon>Bacillota</taxon>
        <taxon>Bacilli</taxon>
        <taxon>Bacillales</taxon>
        <taxon>Thermoactinomycetaceae</taxon>
        <taxon>Planifilum</taxon>
    </lineage>
</organism>
<dbReference type="EMBL" id="FOOK01000046">
    <property type="protein sequence ID" value="SFG55177.1"/>
    <property type="molecule type" value="Genomic_DNA"/>
</dbReference>
<feature type="transmembrane region" description="Helical" evidence="1">
    <location>
        <begin position="20"/>
        <end position="42"/>
    </location>
</feature>
<sequence length="47" mass="5089">MDGPFPGDRAHVPGCSWADPFLALSGMLSFVAVIAVAWLLYVHRMEG</sequence>
<gene>
    <name evidence="2" type="ORF">SAMN04488025_14616</name>
</gene>